<comment type="caution">
    <text evidence="1">The sequence shown here is derived from an EMBL/GenBank/DDBJ whole genome shotgun (WGS) entry which is preliminary data.</text>
</comment>
<sequence length="77" mass="8353">MVAMAPVLSGLTIFPLETQAQGKDFNPDPEPLQAAGLKDQGAAHVFLGSSPRKLKPIIIVQKMKLAKSKESLHQMEE</sequence>
<keyword evidence="2" id="KW-1185">Reference proteome</keyword>
<dbReference type="EMBL" id="QTSX02002920">
    <property type="protein sequence ID" value="KAJ9073253.1"/>
    <property type="molecule type" value="Genomic_DNA"/>
</dbReference>
<organism evidence="1 2">
    <name type="scientific">Entomophthora muscae</name>
    <dbReference type="NCBI Taxonomy" id="34485"/>
    <lineage>
        <taxon>Eukaryota</taxon>
        <taxon>Fungi</taxon>
        <taxon>Fungi incertae sedis</taxon>
        <taxon>Zoopagomycota</taxon>
        <taxon>Entomophthoromycotina</taxon>
        <taxon>Entomophthoromycetes</taxon>
        <taxon>Entomophthorales</taxon>
        <taxon>Entomophthoraceae</taxon>
        <taxon>Entomophthora</taxon>
    </lineage>
</organism>
<accession>A0ACC2TF11</accession>
<proteinExistence type="predicted"/>
<dbReference type="Proteomes" id="UP001165960">
    <property type="component" value="Unassembled WGS sequence"/>
</dbReference>
<name>A0ACC2TF11_9FUNG</name>
<reference evidence="1" key="1">
    <citation type="submission" date="2022-04" db="EMBL/GenBank/DDBJ databases">
        <title>Genome of the entomopathogenic fungus Entomophthora muscae.</title>
        <authorList>
            <person name="Elya C."/>
            <person name="Lovett B.R."/>
            <person name="Lee E."/>
            <person name="Macias A.M."/>
            <person name="Hajek A.E."/>
            <person name="De Bivort B.L."/>
            <person name="Kasson M.T."/>
            <person name="De Fine Licht H.H."/>
            <person name="Stajich J.E."/>
        </authorList>
    </citation>
    <scope>NUCLEOTIDE SEQUENCE</scope>
    <source>
        <strain evidence="1">Berkeley</strain>
    </source>
</reference>
<protein>
    <submittedName>
        <fullName evidence="1">Uncharacterized protein</fullName>
    </submittedName>
</protein>
<gene>
    <name evidence="1" type="ORF">DSO57_1018413</name>
</gene>
<evidence type="ECO:0000313" key="1">
    <source>
        <dbReference type="EMBL" id="KAJ9073253.1"/>
    </source>
</evidence>
<evidence type="ECO:0000313" key="2">
    <source>
        <dbReference type="Proteomes" id="UP001165960"/>
    </source>
</evidence>